<organism evidence="1 2">
    <name type="scientific">Vaccinium darrowii</name>
    <dbReference type="NCBI Taxonomy" id="229202"/>
    <lineage>
        <taxon>Eukaryota</taxon>
        <taxon>Viridiplantae</taxon>
        <taxon>Streptophyta</taxon>
        <taxon>Embryophyta</taxon>
        <taxon>Tracheophyta</taxon>
        <taxon>Spermatophyta</taxon>
        <taxon>Magnoliopsida</taxon>
        <taxon>eudicotyledons</taxon>
        <taxon>Gunneridae</taxon>
        <taxon>Pentapetalae</taxon>
        <taxon>asterids</taxon>
        <taxon>Ericales</taxon>
        <taxon>Ericaceae</taxon>
        <taxon>Vaccinioideae</taxon>
        <taxon>Vaccinieae</taxon>
        <taxon>Vaccinium</taxon>
    </lineage>
</organism>
<gene>
    <name evidence="1" type="ORF">Vadar_005438</name>
</gene>
<sequence length="547" mass="60537">MERRFGNQSLFTNPPSESFYPTDRNTPAGDQTLESSLSRLTLSSSSPPFNPNERYSPLLFQTNGLRVQNAVNGRMGFGFGETGVNPMVEPQMGSYPTAESELWGTTYSGVDSSFGFNQGPGLVSESGSGSHINSPYSHDFFDSARLSSINQNLGGSYLQPKKQLGNQYNSQIPILPFVKKNNFLGSSGPSGQNFDGFMRMKSYNLGTSSLNQFPQFLNGCSLENLRGQIVRMAKDQYGSRLLQTKFEDPKEDEIEMVLSEVIDHLGELMGDQFGNYIVQKLVKVCSEKQRTLMICAITKTQFQLISICLDPHGTRVVQRLLENITSKRQISLVMSALSPGAVVLATDPNGHHVIQHCLIHFSNEDNKYLLKGIANNCLQIATNKHGCCVLQSCVDHFQGEYRESLVAEIIANAIHLAEDPYGNYVVQHLLGLKTPGIKENLVMQFEGSFVSLSCNKYASNVVEKCFTESGEEISSQILMEFIRSPDISMLLIDPFGNFVIQSALSVSKGIIRSALLNLIRANAPTLRSNPYGKKVLDRFDKIMSQHA</sequence>
<name>A0ACB7XXK5_9ERIC</name>
<keyword evidence="2" id="KW-1185">Reference proteome</keyword>
<reference evidence="1 2" key="1">
    <citation type="journal article" date="2021" name="Hortic Res">
        <title>High-quality reference genome and annotation aids understanding of berry development for evergreen blueberry (Vaccinium darrowii).</title>
        <authorList>
            <person name="Yu J."/>
            <person name="Hulse-Kemp A.M."/>
            <person name="Babiker E."/>
            <person name="Staton M."/>
        </authorList>
    </citation>
    <scope>NUCLEOTIDE SEQUENCE [LARGE SCALE GENOMIC DNA]</scope>
    <source>
        <strain evidence="2">cv. NJ 8807/NJ 8810</strain>
        <tissue evidence="1">Young leaf</tissue>
    </source>
</reference>
<protein>
    <submittedName>
        <fullName evidence="1">Uncharacterized protein</fullName>
    </submittedName>
</protein>
<accession>A0ACB7XXK5</accession>
<proteinExistence type="predicted"/>
<dbReference type="EMBL" id="CM037155">
    <property type="protein sequence ID" value="KAH7845737.1"/>
    <property type="molecule type" value="Genomic_DNA"/>
</dbReference>
<dbReference type="Proteomes" id="UP000828048">
    <property type="component" value="Chromosome 5"/>
</dbReference>
<comment type="caution">
    <text evidence="1">The sequence shown here is derived from an EMBL/GenBank/DDBJ whole genome shotgun (WGS) entry which is preliminary data.</text>
</comment>
<evidence type="ECO:0000313" key="2">
    <source>
        <dbReference type="Proteomes" id="UP000828048"/>
    </source>
</evidence>
<evidence type="ECO:0000313" key="1">
    <source>
        <dbReference type="EMBL" id="KAH7845737.1"/>
    </source>
</evidence>